<proteinExistence type="predicted"/>
<feature type="non-terminal residue" evidence="3">
    <location>
        <position position="64"/>
    </location>
</feature>
<organism evidence="3 4">
    <name type="scientific">Diceros bicornis minor</name>
    <name type="common">South-central black rhinoceros</name>
    <dbReference type="NCBI Taxonomy" id="77932"/>
    <lineage>
        <taxon>Eukaryota</taxon>
        <taxon>Metazoa</taxon>
        <taxon>Chordata</taxon>
        <taxon>Craniata</taxon>
        <taxon>Vertebrata</taxon>
        <taxon>Euteleostomi</taxon>
        <taxon>Mammalia</taxon>
        <taxon>Eutheria</taxon>
        <taxon>Laurasiatheria</taxon>
        <taxon>Perissodactyla</taxon>
        <taxon>Rhinocerotidae</taxon>
        <taxon>Diceros</taxon>
    </lineage>
</organism>
<protein>
    <submittedName>
        <fullName evidence="3">Uncharacterized protein</fullName>
    </submittedName>
</protein>
<evidence type="ECO:0000313" key="4">
    <source>
        <dbReference type="Proteomes" id="UP000551758"/>
    </source>
</evidence>
<gene>
    <name evidence="3" type="ORF">HPG69_001477</name>
</gene>
<comment type="caution">
    <text evidence="3">The sequence shown here is derived from an EMBL/GenBank/DDBJ whole genome shotgun (WGS) entry which is preliminary data.</text>
</comment>
<keyword evidence="4" id="KW-1185">Reference proteome</keyword>
<feature type="chain" id="PRO_5029829957" evidence="2">
    <location>
        <begin position="23"/>
        <end position="64"/>
    </location>
</feature>
<dbReference type="Proteomes" id="UP000551758">
    <property type="component" value="Unassembled WGS sequence"/>
</dbReference>
<reference evidence="3 4" key="1">
    <citation type="journal article" date="2020" name="Mol. Biol. Evol.">
        <title>Interspecific Gene Flow and the Evolution of Specialization in Black and White Rhinoceros.</title>
        <authorList>
            <person name="Moodley Y."/>
            <person name="Westbury M.V."/>
            <person name="Russo I.M."/>
            <person name="Gopalakrishnan S."/>
            <person name="Rakotoarivelo A."/>
            <person name="Olsen R.A."/>
            <person name="Prost S."/>
            <person name="Tunstall T."/>
            <person name="Ryder O.A."/>
            <person name="Dalen L."/>
            <person name="Bruford M.W."/>
        </authorList>
    </citation>
    <scope>NUCLEOTIDE SEQUENCE [LARGE SCALE GENOMIC DNA]</scope>
    <source>
        <strain evidence="3">SBR-YM</strain>
        <tissue evidence="3">Skin</tissue>
    </source>
</reference>
<dbReference type="EMBL" id="JACDTQ010000745">
    <property type="protein sequence ID" value="KAF5926846.1"/>
    <property type="molecule type" value="Genomic_DNA"/>
</dbReference>
<evidence type="ECO:0000256" key="2">
    <source>
        <dbReference type="SAM" id="SignalP"/>
    </source>
</evidence>
<keyword evidence="1" id="KW-0472">Membrane</keyword>
<keyword evidence="2" id="KW-0732">Signal</keyword>
<feature type="signal peptide" evidence="2">
    <location>
        <begin position="1"/>
        <end position="22"/>
    </location>
</feature>
<accession>A0A7J7FGP7</accession>
<keyword evidence="1" id="KW-0812">Transmembrane</keyword>
<sequence length="64" mass="7091">HLASLHLLASLTFLSLRLHSHGTTLWGCATSSVAEEKPAGAPYLFLFLFLSYYFTTLCEFPCVP</sequence>
<dbReference type="AlphaFoldDB" id="A0A7J7FGP7"/>
<keyword evidence="1" id="KW-1133">Transmembrane helix</keyword>
<feature type="transmembrane region" description="Helical" evidence="1">
    <location>
        <begin position="44"/>
        <end position="63"/>
    </location>
</feature>
<evidence type="ECO:0000256" key="1">
    <source>
        <dbReference type="SAM" id="Phobius"/>
    </source>
</evidence>
<evidence type="ECO:0000313" key="3">
    <source>
        <dbReference type="EMBL" id="KAF5926846.1"/>
    </source>
</evidence>
<name>A0A7J7FGP7_DICBM</name>